<dbReference type="Pfam" id="PF01522">
    <property type="entry name" value="Polysacc_deac_1"/>
    <property type="match status" value="1"/>
</dbReference>
<evidence type="ECO:0000256" key="1">
    <source>
        <dbReference type="ARBA" id="ARBA00003236"/>
    </source>
</evidence>
<dbReference type="Gene3D" id="3.20.20.370">
    <property type="entry name" value="Glycoside hydrolase/deacetylase"/>
    <property type="match status" value="1"/>
</dbReference>
<comment type="caution">
    <text evidence="7">The sequence shown here is derived from an EMBL/GenBank/DDBJ whole genome shotgun (WGS) entry which is preliminary data.</text>
</comment>
<evidence type="ECO:0000259" key="6">
    <source>
        <dbReference type="PROSITE" id="PS51677"/>
    </source>
</evidence>
<dbReference type="EMBL" id="FNEW01000001">
    <property type="protein sequence ID" value="SDJ46642.1"/>
    <property type="molecule type" value="Genomic_DNA"/>
</dbReference>
<gene>
    <name evidence="7" type="ORF">SAMN05428983_1797</name>
</gene>
<feature type="signal peptide" evidence="5">
    <location>
        <begin position="1"/>
        <end position="27"/>
    </location>
</feature>
<dbReference type="GO" id="GO:0016810">
    <property type="term" value="F:hydrolase activity, acting on carbon-nitrogen (but not peptide) bonds"/>
    <property type="evidence" value="ECO:0007669"/>
    <property type="project" value="InterPro"/>
</dbReference>
<keyword evidence="5" id="KW-0732">Signal</keyword>
<feature type="chain" id="PRO_5031116910" description="Chitooligosaccharide deacetylase" evidence="5">
    <location>
        <begin position="28"/>
        <end position="248"/>
    </location>
</feature>
<sequence length="248" mass="26235">MTLRKMKMMRRLLLAALFASAASTAFAGNGLVEPSLKMTPQHDGKVRVAMTLDACMGKTDHRILDTLVRERIPATIFVTARWLKHNGEALAVLMAHPDLFEIENHGENHVPAVDKPVAIYGIAAAGSEAAVVQEVEGGRQAIVAATGLQPQWFRGATAKYTASSMATINRLGMRVAGYSVNGDGGSLLGAAMTAKHIAAAKNGDVIISHINQPTHEAGEGVVKGLLALKARGVIFARLDDPSFAPPVN</sequence>
<evidence type="ECO:0000313" key="7">
    <source>
        <dbReference type="EMBL" id="SDJ46642.1"/>
    </source>
</evidence>
<dbReference type="AlphaFoldDB" id="A0A7Z7FQX3"/>
<dbReference type="GO" id="GO:0005975">
    <property type="term" value="P:carbohydrate metabolic process"/>
    <property type="evidence" value="ECO:0007669"/>
    <property type="project" value="InterPro"/>
</dbReference>
<dbReference type="Proteomes" id="UP000198917">
    <property type="component" value="Unassembled WGS sequence"/>
</dbReference>
<protein>
    <recommendedName>
        <fullName evidence="3">Chitooligosaccharide deacetylase</fullName>
    </recommendedName>
    <alternativeName>
        <fullName evidence="4">Nodulation protein B</fullName>
    </alternativeName>
</protein>
<organism evidence="7 8">
    <name type="scientific">Agrobacterium fabrum</name>
    <dbReference type="NCBI Taxonomy" id="1176649"/>
    <lineage>
        <taxon>Bacteria</taxon>
        <taxon>Pseudomonadati</taxon>
        <taxon>Pseudomonadota</taxon>
        <taxon>Alphaproteobacteria</taxon>
        <taxon>Hyphomicrobiales</taxon>
        <taxon>Rhizobiaceae</taxon>
        <taxon>Rhizobium/Agrobacterium group</taxon>
        <taxon>Agrobacterium</taxon>
        <taxon>Agrobacterium tumefaciens complex</taxon>
    </lineage>
</organism>
<accession>A0A7Z7FQX3</accession>
<comment type="similarity">
    <text evidence="2">Belongs to the polysaccharide deacetylase family.</text>
</comment>
<evidence type="ECO:0000313" key="8">
    <source>
        <dbReference type="Proteomes" id="UP000198917"/>
    </source>
</evidence>
<dbReference type="PANTHER" id="PTHR10587">
    <property type="entry name" value="GLYCOSYL TRANSFERASE-RELATED"/>
    <property type="match status" value="1"/>
</dbReference>
<dbReference type="SUPFAM" id="SSF88713">
    <property type="entry name" value="Glycoside hydrolase/deacetylase"/>
    <property type="match status" value="1"/>
</dbReference>
<dbReference type="PANTHER" id="PTHR10587:SF134">
    <property type="entry name" value="SECRETED PROTEIN"/>
    <property type="match status" value="1"/>
</dbReference>
<proteinExistence type="inferred from homology"/>
<dbReference type="PROSITE" id="PS51677">
    <property type="entry name" value="NODB"/>
    <property type="match status" value="1"/>
</dbReference>
<comment type="function">
    <text evidence="1">Is involved in generating a small heat-stable compound (Nod), an acylated oligomer of N-acetylglucosamine, that stimulates mitosis in various plant protoplasts.</text>
</comment>
<reference evidence="7 8" key="1">
    <citation type="submission" date="2016-10" db="EMBL/GenBank/DDBJ databases">
        <authorList>
            <person name="Varghese N."/>
            <person name="Submissions S."/>
        </authorList>
    </citation>
    <scope>NUCLEOTIDE SEQUENCE [LARGE SCALE GENOMIC DNA]</scope>
    <source>
        <strain evidence="7 8">PDC82</strain>
    </source>
</reference>
<dbReference type="InterPro" id="IPR050248">
    <property type="entry name" value="Polysacc_deacetylase_ArnD"/>
</dbReference>
<evidence type="ECO:0000256" key="5">
    <source>
        <dbReference type="SAM" id="SignalP"/>
    </source>
</evidence>
<evidence type="ECO:0000256" key="3">
    <source>
        <dbReference type="ARBA" id="ARBA00020071"/>
    </source>
</evidence>
<name>A0A7Z7FQX3_9HYPH</name>
<dbReference type="InterPro" id="IPR011330">
    <property type="entry name" value="Glyco_hydro/deAcase_b/a-brl"/>
</dbReference>
<feature type="domain" description="NodB homology" evidence="6">
    <location>
        <begin position="46"/>
        <end position="248"/>
    </location>
</feature>
<evidence type="ECO:0000256" key="4">
    <source>
        <dbReference type="ARBA" id="ARBA00032976"/>
    </source>
</evidence>
<dbReference type="InterPro" id="IPR002509">
    <property type="entry name" value="NODB_dom"/>
</dbReference>
<evidence type="ECO:0000256" key="2">
    <source>
        <dbReference type="ARBA" id="ARBA00010973"/>
    </source>
</evidence>